<organism evidence="1 2">
    <name type="scientific">Multifurca ochricompacta</name>
    <dbReference type="NCBI Taxonomy" id="376703"/>
    <lineage>
        <taxon>Eukaryota</taxon>
        <taxon>Fungi</taxon>
        <taxon>Dikarya</taxon>
        <taxon>Basidiomycota</taxon>
        <taxon>Agaricomycotina</taxon>
        <taxon>Agaricomycetes</taxon>
        <taxon>Russulales</taxon>
        <taxon>Russulaceae</taxon>
        <taxon>Multifurca</taxon>
    </lineage>
</organism>
<gene>
    <name evidence="1" type="ORF">B0F90DRAFT_1919879</name>
</gene>
<name>A0AAD4LZH6_9AGAM</name>
<keyword evidence="2" id="KW-1185">Reference proteome</keyword>
<accession>A0AAD4LZH6</accession>
<proteinExistence type="predicted"/>
<reference evidence="1" key="1">
    <citation type="journal article" date="2022" name="New Phytol.">
        <title>Evolutionary transition to the ectomycorrhizal habit in the genomes of a hyperdiverse lineage of mushroom-forming fungi.</title>
        <authorList>
            <person name="Looney B."/>
            <person name="Miyauchi S."/>
            <person name="Morin E."/>
            <person name="Drula E."/>
            <person name="Courty P.E."/>
            <person name="Kohler A."/>
            <person name="Kuo A."/>
            <person name="LaButti K."/>
            <person name="Pangilinan J."/>
            <person name="Lipzen A."/>
            <person name="Riley R."/>
            <person name="Andreopoulos W."/>
            <person name="He G."/>
            <person name="Johnson J."/>
            <person name="Nolan M."/>
            <person name="Tritt A."/>
            <person name="Barry K.W."/>
            <person name="Grigoriev I.V."/>
            <person name="Nagy L.G."/>
            <person name="Hibbett D."/>
            <person name="Henrissat B."/>
            <person name="Matheny P.B."/>
            <person name="Labbe J."/>
            <person name="Martin F.M."/>
        </authorList>
    </citation>
    <scope>NUCLEOTIDE SEQUENCE</scope>
    <source>
        <strain evidence="1">BPL690</strain>
    </source>
</reference>
<evidence type="ECO:0000313" key="2">
    <source>
        <dbReference type="Proteomes" id="UP001203297"/>
    </source>
</evidence>
<sequence length="377" mass="41801">MIATGLKPRGMSNLSSCQDEVRDESVAETSKVELAVSRYPDSELVEDTISDEEHRRLDNLNFVSAFSTALSNLLSIGTIISDCDQLDQKMSSKNIPGSSLFLAIAATEGCSAMFVVSNLYDPPPLIPLQNKGVATSLQVPIRQFKAHLDIIATLRAWGSPFKGNAAASLLLTIESYLDKRRDVYARQTSIVNSSGTGKSRMVDEVAIGIITIPMCLRSSKSQAAQLAVFCWGDSDPDALSKKLHGFVYALLTVTEKRLEDIESDYQDDAAPEESTTIGRDRRRPWLDTALLVQEHQEKLAKAFREHMTVDQGFRSSHDYRKDFFKAVVDEATKFMASCERIHKENRSPSPYGVDGNETYLDVQGGPLLFWPSMNLMC</sequence>
<dbReference type="Proteomes" id="UP001203297">
    <property type="component" value="Unassembled WGS sequence"/>
</dbReference>
<comment type="caution">
    <text evidence="1">The sequence shown here is derived from an EMBL/GenBank/DDBJ whole genome shotgun (WGS) entry which is preliminary data.</text>
</comment>
<dbReference type="EMBL" id="WTXG01000087">
    <property type="protein sequence ID" value="KAI0293883.1"/>
    <property type="molecule type" value="Genomic_DNA"/>
</dbReference>
<dbReference type="AlphaFoldDB" id="A0AAD4LZH6"/>
<protein>
    <submittedName>
        <fullName evidence="1">Uncharacterized protein</fullName>
    </submittedName>
</protein>
<evidence type="ECO:0000313" key="1">
    <source>
        <dbReference type="EMBL" id="KAI0293883.1"/>
    </source>
</evidence>